<evidence type="ECO:0000313" key="1">
    <source>
        <dbReference type="EMBL" id="TGY95192.1"/>
    </source>
</evidence>
<dbReference type="Proteomes" id="UP000304953">
    <property type="component" value="Unassembled WGS sequence"/>
</dbReference>
<reference evidence="1" key="1">
    <citation type="submission" date="2019-04" db="EMBL/GenBank/DDBJ databases">
        <title>Microbes associate with the intestines of laboratory mice.</title>
        <authorList>
            <person name="Navarre W."/>
            <person name="Wong E."/>
            <person name="Huang K."/>
            <person name="Tropini C."/>
            <person name="Ng K."/>
            <person name="Yu B."/>
        </authorList>
    </citation>
    <scope>NUCLEOTIDE SEQUENCE</scope>
    <source>
        <strain evidence="1">NM01_1-7b</strain>
    </source>
</reference>
<dbReference type="EMBL" id="SRYA01000033">
    <property type="protein sequence ID" value="TGY95192.1"/>
    <property type="molecule type" value="Genomic_DNA"/>
</dbReference>
<organism evidence="1 2">
    <name type="scientific">Petralouisia muris</name>
    <dbReference type="NCBI Taxonomy" id="3032872"/>
    <lineage>
        <taxon>Bacteria</taxon>
        <taxon>Bacillati</taxon>
        <taxon>Bacillota</taxon>
        <taxon>Clostridia</taxon>
        <taxon>Lachnospirales</taxon>
        <taxon>Lachnospiraceae</taxon>
        <taxon>Petralouisia</taxon>
    </lineage>
</organism>
<name>A0AC61RUM2_9FIRM</name>
<comment type="caution">
    <text evidence="1">The sequence shown here is derived from an EMBL/GenBank/DDBJ whole genome shotgun (WGS) entry which is preliminary data.</text>
</comment>
<accession>A0AC61RUM2</accession>
<gene>
    <name evidence="1" type="ORF">E5329_16140</name>
</gene>
<protein>
    <submittedName>
        <fullName evidence="1">GHKL domain-containing protein</fullName>
    </submittedName>
</protein>
<keyword evidence="2" id="KW-1185">Reference proteome</keyword>
<proteinExistence type="predicted"/>
<sequence>MTELFLLFSNIAAGGIRILICLFLIFRLLSAKKPNRNSVMAALAGITVLSVLLFIAGCSDFYRMVSETVLIAVCACLFQGADTRMSLFVGIFYEIAVSFLQFLIMAWAGVIFRSPAFLDDSEGKGQTAVWLMHILLMAAAIYLWKHPKINRKEAFHFASGIVVTGFLAVVTLSQQTALSISDDTLDMWTILAVVLMMSVLVFNMNRQYEAEKELAKLKSQQAQLLERDYTALNQAYAVNARLFHDFHNHIGVLRRLLAHEKLEEAVQYLDALQAPVQEMTETVWTGDETVDYLINSKGQAAGDSGIKYQVKVEFPQHTNLRSADVCAILGNLLDNAIEAAQQVQREEERFVRLTIRRINQMLIIKVENSFAAPPALLNGALKTSKEENGLHGWGLKSAQTAAEKYDGMVQTSYGDNIFRAVATLSYQGCKV</sequence>
<evidence type="ECO:0000313" key="2">
    <source>
        <dbReference type="Proteomes" id="UP000304953"/>
    </source>
</evidence>